<accession>A0ABD0VTJ5</accession>
<dbReference type="EMBL" id="JANQDX010000004">
    <property type="protein sequence ID" value="KAL0925821.1"/>
    <property type="molecule type" value="Genomic_DNA"/>
</dbReference>
<evidence type="ECO:0000313" key="1">
    <source>
        <dbReference type="EMBL" id="KAL0925821.1"/>
    </source>
</evidence>
<name>A0ABD0VTJ5_DENTH</name>
<proteinExistence type="predicted"/>
<gene>
    <name evidence="1" type="ORF">M5K25_004191</name>
</gene>
<sequence length="179" mass="20582">MAGKKVELLEGEIGQLKADLERRFSDFQNQISTNNERMEGKFAILEEMLKKLLEVKTAPATSEVRENIGDHGRRGNPNMFWGRENPEVEILEGEDGMPPLEPISREEISIGFERMTTEFTGRMEDFHHRGVDFDRGREESDEGGMCTIQIQFSASDDKVLCLSRQGILIIFQMFMQFLF</sequence>
<comment type="caution">
    <text evidence="1">The sequence shown here is derived from an EMBL/GenBank/DDBJ whole genome shotgun (WGS) entry which is preliminary data.</text>
</comment>
<reference evidence="1 2" key="1">
    <citation type="journal article" date="2024" name="Plant Biotechnol. J.">
        <title>Dendrobium thyrsiflorum genome and its molecular insights into genes involved in important horticultural traits.</title>
        <authorList>
            <person name="Chen B."/>
            <person name="Wang J.Y."/>
            <person name="Zheng P.J."/>
            <person name="Li K.L."/>
            <person name="Liang Y.M."/>
            <person name="Chen X.F."/>
            <person name="Zhang C."/>
            <person name="Zhao X."/>
            <person name="He X."/>
            <person name="Zhang G.Q."/>
            <person name="Liu Z.J."/>
            <person name="Xu Q."/>
        </authorList>
    </citation>
    <scope>NUCLEOTIDE SEQUENCE [LARGE SCALE GENOMIC DNA]</scope>
    <source>
        <strain evidence="1">GZMU011</strain>
    </source>
</reference>
<dbReference type="AlphaFoldDB" id="A0ABD0VTJ5"/>
<evidence type="ECO:0000313" key="2">
    <source>
        <dbReference type="Proteomes" id="UP001552299"/>
    </source>
</evidence>
<dbReference type="Proteomes" id="UP001552299">
    <property type="component" value="Unassembled WGS sequence"/>
</dbReference>
<protein>
    <submittedName>
        <fullName evidence="1">Uncharacterized protein</fullName>
    </submittedName>
</protein>
<keyword evidence="2" id="KW-1185">Reference proteome</keyword>
<organism evidence="1 2">
    <name type="scientific">Dendrobium thyrsiflorum</name>
    <name type="common">Pinecone-like raceme dendrobium</name>
    <name type="synonym">Orchid</name>
    <dbReference type="NCBI Taxonomy" id="117978"/>
    <lineage>
        <taxon>Eukaryota</taxon>
        <taxon>Viridiplantae</taxon>
        <taxon>Streptophyta</taxon>
        <taxon>Embryophyta</taxon>
        <taxon>Tracheophyta</taxon>
        <taxon>Spermatophyta</taxon>
        <taxon>Magnoliopsida</taxon>
        <taxon>Liliopsida</taxon>
        <taxon>Asparagales</taxon>
        <taxon>Orchidaceae</taxon>
        <taxon>Epidendroideae</taxon>
        <taxon>Malaxideae</taxon>
        <taxon>Dendrobiinae</taxon>
        <taxon>Dendrobium</taxon>
    </lineage>
</organism>